<dbReference type="AlphaFoldDB" id="A0ABD0JF58"/>
<keyword evidence="3" id="KW-1185">Reference proteome</keyword>
<name>A0ABD0JF58_9CAEN</name>
<evidence type="ECO:0000256" key="1">
    <source>
        <dbReference type="SAM" id="Phobius"/>
    </source>
</evidence>
<feature type="transmembrane region" description="Helical" evidence="1">
    <location>
        <begin position="37"/>
        <end position="57"/>
    </location>
</feature>
<dbReference type="EMBL" id="JACVVK020000472">
    <property type="protein sequence ID" value="KAK7473399.1"/>
    <property type="molecule type" value="Genomic_DNA"/>
</dbReference>
<evidence type="ECO:0000313" key="3">
    <source>
        <dbReference type="Proteomes" id="UP001519460"/>
    </source>
</evidence>
<gene>
    <name evidence="2" type="ORF">BaRGS_00035372</name>
</gene>
<sequence>MDFEGRQGTRLHFWHCAWSWWFAIMHKIKPRYTTKELLRFPLVFGAVLGVFITGFMYRKVYFGEEIEAVRLKNYQESLRRKDIMDRAKEAANEQVLARTKSKTE</sequence>
<dbReference type="Proteomes" id="UP001519460">
    <property type="component" value="Unassembled WGS sequence"/>
</dbReference>
<proteinExistence type="predicted"/>
<organism evidence="2 3">
    <name type="scientific">Batillaria attramentaria</name>
    <dbReference type="NCBI Taxonomy" id="370345"/>
    <lineage>
        <taxon>Eukaryota</taxon>
        <taxon>Metazoa</taxon>
        <taxon>Spiralia</taxon>
        <taxon>Lophotrochozoa</taxon>
        <taxon>Mollusca</taxon>
        <taxon>Gastropoda</taxon>
        <taxon>Caenogastropoda</taxon>
        <taxon>Sorbeoconcha</taxon>
        <taxon>Cerithioidea</taxon>
        <taxon>Batillariidae</taxon>
        <taxon>Batillaria</taxon>
    </lineage>
</organism>
<keyword evidence="1" id="KW-0472">Membrane</keyword>
<reference evidence="2 3" key="1">
    <citation type="journal article" date="2023" name="Sci. Data">
        <title>Genome assembly of the Korean intertidal mud-creeper Batillaria attramentaria.</title>
        <authorList>
            <person name="Patra A.K."/>
            <person name="Ho P.T."/>
            <person name="Jun S."/>
            <person name="Lee S.J."/>
            <person name="Kim Y."/>
            <person name="Won Y.J."/>
        </authorList>
    </citation>
    <scope>NUCLEOTIDE SEQUENCE [LARGE SCALE GENOMIC DNA]</scope>
    <source>
        <strain evidence="2">Wonlab-2016</strain>
    </source>
</reference>
<protein>
    <submittedName>
        <fullName evidence="2">Uncharacterized protein</fullName>
    </submittedName>
</protein>
<evidence type="ECO:0000313" key="2">
    <source>
        <dbReference type="EMBL" id="KAK7473399.1"/>
    </source>
</evidence>
<comment type="caution">
    <text evidence="2">The sequence shown here is derived from an EMBL/GenBank/DDBJ whole genome shotgun (WGS) entry which is preliminary data.</text>
</comment>
<keyword evidence="1" id="KW-1133">Transmembrane helix</keyword>
<keyword evidence="1" id="KW-0812">Transmembrane</keyword>
<accession>A0ABD0JF58</accession>